<keyword evidence="5" id="KW-1185">Reference proteome</keyword>
<evidence type="ECO:0000256" key="1">
    <source>
        <dbReference type="ARBA" id="ARBA00023015"/>
    </source>
</evidence>
<keyword evidence="1" id="KW-0805">Transcription regulation</keyword>
<evidence type="ECO:0000259" key="3">
    <source>
        <dbReference type="Pfam" id="PF05043"/>
    </source>
</evidence>
<dbReference type="InterPro" id="IPR050661">
    <property type="entry name" value="BglG_antiterminators"/>
</dbReference>
<dbReference type="EMBL" id="WITJ01000003">
    <property type="protein sequence ID" value="MQW38780.1"/>
    <property type="molecule type" value="Genomic_DNA"/>
</dbReference>
<keyword evidence="2" id="KW-0804">Transcription</keyword>
<dbReference type="Pfam" id="PF05043">
    <property type="entry name" value="Mga"/>
    <property type="match status" value="1"/>
</dbReference>
<dbReference type="OrthoDB" id="2192016at2"/>
<dbReference type="PANTHER" id="PTHR30185:SF18">
    <property type="entry name" value="TRANSCRIPTIONAL REGULATOR MTLR"/>
    <property type="match status" value="1"/>
</dbReference>
<sequence length="489" mass="58183">MRYEELLEKKEQIQVEILSILFQEKGRIPFQKLAAQIDVSRPSLDTYLSELQDFGASLGKKFNLVRDQTDVILEMDEHLNFDLILVYLLKQSIKFNLLRLLLEERNPSILELSMKLLISESTLFRKIKECNQLLKEFHIKIKNIQLIGQEEQIRYFYFMLYSHLPQKERPQNQQITEKNRKFIQRLEESLRVHLSISSQEKMMCWKGISDARRKGEIGAVDAMLLQKSMYQNDHLYQLLDSFFYQEVYTKSDKEHCETILFYSFLVSFFILNKDDYYRFDILRSKKMPAILLNITIREKMLNYYHLNRLDIEEEKTIEYQLSQINNKYYFFSGVINHIKQAQLLTIQKSQLKPTLINLLTQLRKSASESIEKKQKSESALDELTFGYGNVLLLLEVLFAPNIIILYDLSSNPVYQIPLEQFLVNHLRGIENIALNQYRKEKSYDLLITSKRDDQRKKAYYLSEYASAYDLDIITKKIEQLKQEKVNLRL</sequence>
<reference evidence="4 5" key="1">
    <citation type="submission" date="2019-10" db="EMBL/GenBank/DDBJ databases">
        <authorList>
            <person name="Dong K."/>
        </authorList>
    </citation>
    <scope>NUCLEOTIDE SEQUENCE [LARGE SCALE GENOMIC DNA]</scope>
    <source>
        <strain evidence="4 5">DSM 28960</strain>
    </source>
</reference>
<dbReference type="InterPro" id="IPR007737">
    <property type="entry name" value="Mga_HTH"/>
</dbReference>
<organism evidence="4 5">
    <name type="scientific">Lactococcus hircilactis</name>
    <dbReference type="NCBI Taxonomy" id="1494462"/>
    <lineage>
        <taxon>Bacteria</taxon>
        <taxon>Bacillati</taxon>
        <taxon>Bacillota</taxon>
        <taxon>Bacilli</taxon>
        <taxon>Lactobacillales</taxon>
        <taxon>Streptococcaceae</taxon>
        <taxon>Lactococcus</taxon>
    </lineage>
</organism>
<comment type="caution">
    <text evidence="4">The sequence shown here is derived from an EMBL/GenBank/DDBJ whole genome shotgun (WGS) entry which is preliminary data.</text>
</comment>
<gene>
    <name evidence="4" type="ORF">GHI93_02295</name>
</gene>
<evidence type="ECO:0000313" key="4">
    <source>
        <dbReference type="EMBL" id="MQW38780.1"/>
    </source>
</evidence>
<accession>A0A7X1Z6V2</accession>
<evidence type="ECO:0000256" key="2">
    <source>
        <dbReference type="ARBA" id="ARBA00023163"/>
    </source>
</evidence>
<dbReference type="AlphaFoldDB" id="A0A7X1Z6V2"/>
<dbReference type="PANTHER" id="PTHR30185">
    <property type="entry name" value="CRYPTIC BETA-GLUCOSIDE BGL OPERON ANTITERMINATOR"/>
    <property type="match status" value="1"/>
</dbReference>
<feature type="domain" description="Mga helix-turn-helix" evidence="3">
    <location>
        <begin position="81"/>
        <end position="161"/>
    </location>
</feature>
<dbReference type="InterPro" id="IPR036388">
    <property type="entry name" value="WH-like_DNA-bd_sf"/>
</dbReference>
<name>A0A7X1Z6V2_9LACT</name>
<evidence type="ECO:0000313" key="5">
    <source>
        <dbReference type="Proteomes" id="UP000439550"/>
    </source>
</evidence>
<dbReference type="RefSeq" id="WP_153495221.1">
    <property type="nucleotide sequence ID" value="NZ_CBCRWP010000001.1"/>
</dbReference>
<dbReference type="Proteomes" id="UP000439550">
    <property type="component" value="Unassembled WGS sequence"/>
</dbReference>
<proteinExistence type="predicted"/>
<protein>
    <submittedName>
        <fullName evidence="4">Trans-acting positive regulator</fullName>
    </submittedName>
</protein>
<dbReference type="Gene3D" id="1.10.10.10">
    <property type="entry name" value="Winged helix-like DNA-binding domain superfamily/Winged helix DNA-binding domain"/>
    <property type="match status" value="1"/>
</dbReference>